<comment type="caution">
    <text evidence="2">The sequence shown here is derived from an EMBL/GenBank/DDBJ whole genome shotgun (WGS) entry which is preliminary data.</text>
</comment>
<dbReference type="EMBL" id="CAXLJM020000075">
    <property type="protein sequence ID" value="CAL8128595.1"/>
    <property type="molecule type" value="Genomic_DNA"/>
</dbReference>
<evidence type="ECO:0000313" key="3">
    <source>
        <dbReference type="Proteomes" id="UP001642540"/>
    </source>
</evidence>
<dbReference type="Proteomes" id="UP001642540">
    <property type="component" value="Unassembled WGS sequence"/>
</dbReference>
<reference evidence="2 3" key="1">
    <citation type="submission" date="2024-08" db="EMBL/GenBank/DDBJ databases">
        <authorList>
            <person name="Cucini C."/>
            <person name="Frati F."/>
        </authorList>
    </citation>
    <scope>NUCLEOTIDE SEQUENCE [LARGE SCALE GENOMIC DNA]</scope>
</reference>
<gene>
    <name evidence="2" type="ORF">ODALV1_LOCUS22363</name>
</gene>
<protein>
    <submittedName>
        <fullName evidence="2">Uncharacterized protein</fullName>
    </submittedName>
</protein>
<evidence type="ECO:0000313" key="2">
    <source>
        <dbReference type="EMBL" id="CAL8128595.1"/>
    </source>
</evidence>
<proteinExistence type="predicted"/>
<keyword evidence="3" id="KW-1185">Reference proteome</keyword>
<organism evidence="2 3">
    <name type="scientific">Orchesella dallaii</name>
    <dbReference type="NCBI Taxonomy" id="48710"/>
    <lineage>
        <taxon>Eukaryota</taxon>
        <taxon>Metazoa</taxon>
        <taxon>Ecdysozoa</taxon>
        <taxon>Arthropoda</taxon>
        <taxon>Hexapoda</taxon>
        <taxon>Collembola</taxon>
        <taxon>Entomobryomorpha</taxon>
        <taxon>Entomobryoidea</taxon>
        <taxon>Orchesellidae</taxon>
        <taxon>Orchesellinae</taxon>
        <taxon>Orchesella</taxon>
    </lineage>
</organism>
<evidence type="ECO:0000256" key="1">
    <source>
        <dbReference type="SAM" id="Coils"/>
    </source>
</evidence>
<feature type="coiled-coil region" evidence="1">
    <location>
        <begin position="19"/>
        <end position="46"/>
    </location>
</feature>
<sequence>MEMDANSKLQALVTSEKVLLEENITLEDIRKEKEILKEKLKASESEGVRLSKKRQSLIEELGRLMDETNTRLKSNQEATMKQRKRLHEIDKLIEKCRQIMQDDFQKANKFKPLTLQEYQLKAFKEFLQSNRKLVAKNLHQTRKTTQHLTGLEKKLQKKRSELQIDHVNVESQIRNDNAKLYRETFSDGR</sequence>
<accession>A0ABP1RHW4</accession>
<name>A0ABP1RHW4_9HEXA</name>
<keyword evidence="1" id="KW-0175">Coiled coil</keyword>